<accession>A0A5P6N8X1</accession>
<evidence type="ECO:0000256" key="1">
    <source>
        <dbReference type="ARBA" id="ARBA00022801"/>
    </source>
</evidence>
<reference evidence="4" key="1">
    <citation type="submission" date="2018-09" db="EMBL/GenBank/DDBJ databases">
        <title>Nocardia yunnanensis sp. nov., an actinomycete isolated from a soil sample.</title>
        <authorList>
            <person name="Zhang J."/>
        </authorList>
    </citation>
    <scope>NUCLEOTIDE SEQUENCE [LARGE SCALE GENOMIC DNA]</scope>
    <source>
        <strain evidence="4">21-3</strain>
    </source>
</reference>
<dbReference type="Pfam" id="PF20434">
    <property type="entry name" value="BD-FAE"/>
    <property type="match status" value="1"/>
</dbReference>
<dbReference type="AlphaFoldDB" id="A0A5P6N8X1"/>
<evidence type="ECO:0000259" key="2">
    <source>
        <dbReference type="Pfam" id="PF20434"/>
    </source>
</evidence>
<dbReference type="GO" id="GO:0016787">
    <property type="term" value="F:hydrolase activity"/>
    <property type="evidence" value="ECO:0007669"/>
    <property type="project" value="UniProtKB-KW"/>
</dbReference>
<dbReference type="InterPro" id="IPR049492">
    <property type="entry name" value="BD-FAE-like_dom"/>
</dbReference>
<keyword evidence="1 3" id="KW-0378">Hydrolase</keyword>
<dbReference type="Proteomes" id="UP000325385">
    <property type="component" value="Chromosome"/>
</dbReference>
<proteinExistence type="predicted"/>
<protein>
    <submittedName>
        <fullName evidence="3">Alpha/beta hydrolase</fullName>
    </submittedName>
</protein>
<dbReference type="SUPFAM" id="SSF53474">
    <property type="entry name" value="alpha/beta-Hydrolases"/>
    <property type="match status" value="1"/>
</dbReference>
<sequence>MRFAMKAAIVLLALVLVAGAGLWLAVRNNGPAVLDTLDRVTGGARGVELVAKARYGTHPAQKLRIYRPDGYDDSQPLPVLLFVHGGSWSWGDPDDYNFVARAFAPAGFVVVLAGYRLGEDGRYPAMLEDTAAAIVETARLAPEFGGDSARIVLAGHSAGAYDVVQVALEERWLAASGLQPAGVIGLSGPYDFYPFDKPSSEAAFGSVGAGAESQPINHARADAPPMLLIHGEDDALVKPRNSRALAAALGDAGAPVETKFYPGFDHNAPLISLASPWRRSRDVDDAMIAFARRVTTVSVPVQQATD</sequence>
<dbReference type="PROSITE" id="PS00122">
    <property type="entry name" value="CARBOXYLESTERASE_B_1"/>
    <property type="match status" value="1"/>
</dbReference>
<organism evidence="3 4">
    <name type="scientific">Qipengyuania flava</name>
    <dbReference type="NCBI Taxonomy" id="192812"/>
    <lineage>
        <taxon>Bacteria</taxon>
        <taxon>Pseudomonadati</taxon>
        <taxon>Pseudomonadota</taxon>
        <taxon>Alphaproteobacteria</taxon>
        <taxon>Sphingomonadales</taxon>
        <taxon>Erythrobacteraceae</taxon>
        <taxon>Qipengyuania</taxon>
    </lineage>
</organism>
<feature type="domain" description="BD-FAE-like" evidence="2">
    <location>
        <begin position="65"/>
        <end position="249"/>
    </location>
</feature>
<dbReference type="PANTHER" id="PTHR48081:SF33">
    <property type="entry name" value="KYNURENINE FORMAMIDASE"/>
    <property type="match status" value="1"/>
</dbReference>
<dbReference type="InterPro" id="IPR029058">
    <property type="entry name" value="AB_hydrolase_fold"/>
</dbReference>
<dbReference type="InterPro" id="IPR050300">
    <property type="entry name" value="GDXG_lipolytic_enzyme"/>
</dbReference>
<dbReference type="EMBL" id="CP032228">
    <property type="protein sequence ID" value="QFI62406.1"/>
    <property type="molecule type" value="Genomic_DNA"/>
</dbReference>
<evidence type="ECO:0000313" key="4">
    <source>
        <dbReference type="Proteomes" id="UP000325385"/>
    </source>
</evidence>
<name>A0A5P6N8X1_9SPHN</name>
<dbReference type="PANTHER" id="PTHR48081">
    <property type="entry name" value="AB HYDROLASE SUPERFAMILY PROTEIN C4A8.06C"/>
    <property type="match status" value="1"/>
</dbReference>
<evidence type="ECO:0000313" key="3">
    <source>
        <dbReference type="EMBL" id="QFI62406.1"/>
    </source>
</evidence>
<gene>
    <name evidence="3" type="ORF">D0Y83_03325</name>
</gene>
<dbReference type="InterPro" id="IPR019826">
    <property type="entry name" value="Carboxylesterase_B_AS"/>
</dbReference>
<dbReference type="Gene3D" id="3.40.50.1820">
    <property type="entry name" value="alpha/beta hydrolase"/>
    <property type="match status" value="1"/>
</dbReference>